<feature type="region of interest" description="Disordered" evidence="1">
    <location>
        <begin position="80"/>
        <end position="102"/>
    </location>
</feature>
<sequence length="194" mass="20675">MFCGLGNVTSETDKTGGIKTVYIVAVTVAIIIPASLLVTVLCWRKQRVTRNNFNAVSAAVHVDVQVMAVCISVDKEEGAKTDTNFPNSLQSDETQPAAGATHTAQAGVHYYSNGDTPVHSEDDDDEVLDHQYASAAPPPVPLYDDNGDDPRQEAARHSAETGQTEQSASKIVDTDESGDGHEPYGIAATNPVYE</sequence>
<protein>
    <submittedName>
        <fullName evidence="3">Hypp2930 protein</fullName>
    </submittedName>
</protein>
<evidence type="ECO:0000313" key="3">
    <source>
        <dbReference type="EMBL" id="CAH1264295.1"/>
    </source>
</evidence>
<feature type="compositionally biased region" description="Basic and acidic residues" evidence="1">
    <location>
        <begin position="148"/>
        <end position="159"/>
    </location>
</feature>
<name>A0A8K0A060_BRALA</name>
<keyword evidence="2" id="KW-1133">Transmembrane helix</keyword>
<dbReference type="Proteomes" id="UP000838412">
    <property type="component" value="Chromosome 4"/>
</dbReference>
<dbReference type="OrthoDB" id="10069168at2759"/>
<evidence type="ECO:0000256" key="2">
    <source>
        <dbReference type="SAM" id="Phobius"/>
    </source>
</evidence>
<keyword evidence="2" id="KW-0472">Membrane</keyword>
<gene>
    <name evidence="3" type="primary">Hypp2930</name>
    <name evidence="3" type="ORF">BLAG_LOCUS18712</name>
</gene>
<feature type="compositionally biased region" description="Polar residues" evidence="1">
    <location>
        <begin position="81"/>
        <end position="94"/>
    </location>
</feature>
<dbReference type="AlphaFoldDB" id="A0A8K0A060"/>
<feature type="transmembrane region" description="Helical" evidence="2">
    <location>
        <begin position="20"/>
        <end position="43"/>
    </location>
</feature>
<accession>A0A8K0A060</accession>
<keyword evidence="2" id="KW-0812">Transmembrane</keyword>
<keyword evidence="4" id="KW-1185">Reference proteome</keyword>
<proteinExistence type="predicted"/>
<organism evidence="3 4">
    <name type="scientific">Branchiostoma lanceolatum</name>
    <name type="common">Common lancelet</name>
    <name type="synonym">Amphioxus lanceolatum</name>
    <dbReference type="NCBI Taxonomy" id="7740"/>
    <lineage>
        <taxon>Eukaryota</taxon>
        <taxon>Metazoa</taxon>
        <taxon>Chordata</taxon>
        <taxon>Cephalochordata</taxon>
        <taxon>Leptocardii</taxon>
        <taxon>Amphioxiformes</taxon>
        <taxon>Branchiostomatidae</taxon>
        <taxon>Branchiostoma</taxon>
    </lineage>
</organism>
<feature type="compositionally biased region" description="Polar residues" evidence="1">
    <location>
        <begin position="160"/>
        <end position="169"/>
    </location>
</feature>
<feature type="region of interest" description="Disordered" evidence="1">
    <location>
        <begin position="134"/>
        <end position="194"/>
    </location>
</feature>
<evidence type="ECO:0000313" key="4">
    <source>
        <dbReference type="Proteomes" id="UP000838412"/>
    </source>
</evidence>
<dbReference type="EMBL" id="OV696689">
    <property type="protein sequence ID" value="CAH1264295.1"/>
    <property type="molecule type" value="Genomic_DNA"/>
</dbReference>
<evidence type="ECO:0000256" key="1">
    <source>
        <dbReference type="SAM" id="MobiDB-lite"/>
    </source>
</evidence>
<reference evidence="3" key="1">
    <citation type="submission" date="2022-01" db="EMBL/GenBank/DDBJ databases">
        <authorList>
            <person name="Braso-Vives M."/>
        </authorList>
    </citation>
    <scope>NUCLEOTIDE SEQUENCE</scope>
</reference>